<evidence type="ECO:0000313" key="5">
    <source>
        <dbReference type="Proteomes" id="UP000285613"/>
    </source>
</evidence>
<dbReference type="RefSeq" id="WP_117656257.1">
    <property type="nucleotide sequence ID" value="NZ_JAQCXT010000005.1"/>
</dbReference>
<proteinExistence type="predicted"/>
<gene>
    <name evidence="3" type="ORF">DWZ91_04180</name>
    <name evidence="2" type="ORF">DXA22_03755</name>
</gene>
<name>A0A3E5AZL9_BIFPS</name>
<accession>A0A3E5AZL9</accession>
<organism evidence="2 4">
    <name type="scientific">Bifidobacterium pseudocatenulatum</name>
    <dbReference type="NCBI Taxonomy" id="28026"/>
    <lineage>
        <taxon>Bacteria</taxon>
        <taxon>Bacillati</taxon>
        <taxon>Actinomycetota</taxon>
        <taxon>Actinomycetes</taxon>
        <taxon>Bifidobacteriales</taxon>
        <taxon>Bifidobacteriaceae</taxon>
        <taxon>Bifidobacterium</taxon>
    </lineage>
</organism>
<sequence>MEHHSMSAGEFKDRYGVTPQEVQDALDENRRRVARKLSEWGYGWAVDEVMCDVAVELLKGGLRRWASYEDRKALGAFVNTLLGNRLGEWMRTERPKYRGGMTHAPQTRRKRSAHTSSQGESLDADEARSLIRREDHAASEGRLCEEDDVFGDPDSDVLAAPAGDRSSYQEWLTGGDQPQGLASDEYRDDMKYLENECVRQDRDGRTLWRMLVRQCLTVTRGADALRGDIRRFLENSHRGRNPRIEDYPYILAAINKYKTGNKTGRRTR</sequence>
<evidence type="ECO:0000313" key="4">
    <source>
        <dbReference type="Proteomes" id="UP000284163"/>
    </source>
</evidence>
<feature type="region of interest" description="Disordered" evidence="1">
    <location>
        <begin position="95"/>
        <end position="127"/>
    </location>
</feature>
<evidence type="ECO:0000313" key="3">
    <source>
        <dbReference type="EMBL" id="RHL97188.1"/>
    </source>
</evidence>
<reference evidence="4 5" key="1">
    <citation type="submission" date="2018-08" db="EMBL/GenBank/DDBJ databases">
        <title>A genome reference for cultivated species of the human gut microbiota.</title>
        <authorList>
            <person name="Zou Y."/>
            <person name="Xue W."/>
            <person name="Luo G."/>
        </authorList>
    </citation>
    <scope>NUCLEOTIDE SEQUENCE [LARGE SCALE GENOMIC DNA]</scope>
    <source>
        <strain evidence="3 5">AF36-12AT</strain>
        <strain evidence="2 4">CF01-1</strain>
    </source>
</reference>
<dbReference type="EMBL" id="QRPH01000002">
    <property type="protein sequence ID" value="RHL97188.1"/>
    <property type="molecule type" value="Genomic_DNA"/>
</dbReference>
<protein>
    <submittedName>
        <fullName evidence="2">Uncharacterized protein</fullName>
    </submittedName>
</protein>
<evidence type="ECO:0000313" key="2">
    <source>
        <dbReference type="EMBL" id="RGY77528.1"/>
    </source>
</evidence>
<dbReference type="AlphaFoldDB" id="A0A3E5AZL9"/>
<dbReference type="Proteomes" id="UP000284163">
    <property type="component" value="Unassembled WGS sequence"/>
</dbReference>
<dbReference type="EMBL" id="QSDK01000003">
    <property type="protein sequence ID" value="RGY77528.1"/>
    <property type="molecule type" value="Genomic_DNA"/>
</dbReference>
<evidence type="ECO:0000256" key="1">
    <source>
        <dbReference type="SAM" id="MobiDB-lite"/>
    </source>
</evidence>
<comment type="caution">
    <text evidence="2">The sequence shown here is derived from an EMBL/GenBank/DDBJ whole genome shotgun (WGS) entry which is preliminary data.</text>
</comment>
<dbReference type="Proteomes" id="UP000285613">
    <property type="component" value="Unassembled WGS sequence"/>
</dbReference>